<comment type="caution">
    <text evidence="5">Lacks conserved residue(s) required for the propagation of feature annotation.</text>
</comment>
<dbReference type="OrthoDB" id="6480633at2759"/>
<feature type="domain" description="Sushi" evidence="9">
    <location>
        <begin position="21"/>
        <end position="83"/>
    </location>
</feature>
<evidence type="ECO:0000256" key="1">
    <source>
        <dbReference type="ARBA" id="ARBA00022659"/>
    </source>
</evidence>
<feature type="disulfide bond" evidence="5">
    <location>
        <begin position="54"/>
        <end position="81"/>
    </location>
</feature>
<dbReference type="SUPFAM" id="SSF57535">
    <property type="entry name" value="Complement control module/SCR domain"/>
    <property type="match status" value="4"/>
</dbReference>
<evidence type="ECO:0000256" key="2">
    <source>
        <dbReference type="ARBA" id="ARBA00022729"/>
    </source>
</evidence>
<evidence type="ECO:0000256" key="5">
    <source>
        <dbReference type="PROSITE-ProRule" id="PRU00302"/>
    </source>
</evidence>
<evidence type="ECO:0000256" key="3">
    <source>
        <dbReference type="ARBA" id="ARBA00022737"/>
    </source>
</evidence>
<dbReference type="Gene3D" id="2.10.70.10">
    <property type="entry name" value="Complement Module, domain 1"/>
    <property type="match status" value="4"/>
</dbReference>
<evidence type="ECO:0000313" key="10">
    <source>
        <dbReference type="Proteomes" id="UP000515150"/>
    </source>
</evidence>
<evidence type="ECO:0000313" key="11">
    <source>
        <dbReference type="RefSeq" id="XP_029013142.1"/>
    </source>
</evidence>
<feature type="chain" id="PRO_5028415159" evidence="8">
    <location>
        <begin position="21"/>
        <end position="355"/>
    </location>
</feature>
<dbReference type="InterPro" id="IPR035976">
    <property type="entry name" value="Sushi/SCR/CCP_sf"/>
</dbReference>
<feature type="domain" description="Sushi" evidence="9">
    <location>
        <begin position="142"/>
        <end position="201"/>
    </location>
</feature>
<organism evidence="10 11">
    <name type="scientific">Betta splendens</name>
    <name type="common">Siamese fighting fish</name>
    <dbReference type="NCBI Taxonomy" id="158456"/>
    <lineage>
        <taxon>Eukaryota</taxon>
        <taxon>Metazoa</taxon>
        <taxon>Chordata</taxon>
        <taxon>Craniata</taxon>
        <taxon>Vertebrata</taxon>
        <taxon>Euteleostomi</taxon>
        <taxon>Actinopterygii</taxon>
        <taxon>Neopterygii</taxon>
        <taxon>Teleostei</taxon>
        <taxon>Neoteleostei</taxon>
        <taxon>Acanthomorphata</taxon>
        <taxon>Anabantaria</taxon>
        <taxon>Anabantiformes</taxon>
        <taxon>Anabantoidei</taxon>
        <taxon>Osphronemidae</taxon>
        <taxon>Betta</taxon>
    </lineage>
</organism>
<dbReference type="PROSITE" id="PS50923">
    <property type="entry name" value="SUSHI"/>
    <property type="match status" value="4"/>
</dbReference>
<keyword evidence="10" id="KW-1185">Reference proteome</keyword>
<accession>A0A6P7N1H2</accession>
<dbReference type="AlphaFoldDB" id="A0A6P7N1H2"/>
<dbReference type="PANTHER" id="PTHR45656">
    <property type="entry name" value="PROTEIN CBR-CLEC-78"/>
    <property type="match status" value="1"/>
</dbReference>
<keyword evidence="7" id="KW-1133">Transmembrane helix</keyword>
<feature type="disulfide bond" evidence="5">
    <location>
        <begin position="172"/>
        <end position="199"/>
    </location>
</feature>
<dbReference type="KEGG" id="bspl:114859279"/>
<evidence type="ECO:0000256" key="7">
    <source>
        <dbReference type="SAM" id="Phobius"/>
    </source>
</evidence>
<proteinExistence type="predicted"/>
<dbReference type="CDD" id="cd00033">
    <property type="entry name" value="CCP"/>
    <property type="match status" value="4"/>
</dbReference>
<dbReference type="RefSeq" id="XP_029013142.1">
    <property type="nucleotide sequence ID" value="XM_029157309.2"/>
</dbReference>
<gene>
    <name evidence="11" type="primary">LOC114859279</name>
</gene>
<feature type="domain" description="Sushi" evidence="9">
    <location>
        <begin position="84"/>
        <end position="141"/>
    </location>
</feature>
<dbReference type="GeneID" id="114859279"/>
<keyword evidence="2 8" id="KW-0732">Signal</keyword>
<dbReference type="Proteomes" id="UP000515150">
    <property type="component" value="Chromosome 7"/>
</dbReference>
<keyword evidence="7" id="KW-0472">Membrane</keyword>
<dbReference type="InterPro" id="IPR000436">
    <property type="entry name" value="Sushi_SCR_CCP_dom"/>
</dbReference>
<keyword evidence="1 5" id="KW-0768">Sushi</keyword>
<keyword evidence="7" id="KW-0812">Transmembrane</keyword>
<evidence type="ECO:0000256" key="6">
    <source>
        <dbReference type="SAM" id="MobiDB-lite"/>
    </source>
</evidence>
<feature type="region of interest" description="Disordered" evidence="6">
    <location>
        <begin position="263"/>
        <end position="293"/>
    </location>
</feature>
<feature type="signal peptide" evidence="8">
    <location>
        <begin position="1"/>
        <end position="20"/>
    </location>
</feature>
<feature type="compositionally biased region" description="Low complexity" evidence="6">
    <location>
        <begin position="263"/>
        <end position="275"/>
    </location>
</feature>
<dbReference type="InterPro" id="IPR051277">
    <property type="entry name" value="SEZ6_CSMD_C4BPB_Regulators"/>
</dbReference>
<evidence type="ECO:0000256" key="4">
    <source>
        <dbReference type="ARBA" id="ARBA00023157"/>
    </source>
</evidence>
<sequence>MGVAYFLLLSCLGFAITVQAQDCRQPVPGPNMSLRDQFINQESFSSGTTVFFSCNVGYQAAGGSLSITCTAGTWSTVRLKCERKSCGAVADVLHGQVDYIDGIEFGDKAVVTCYTGFTLVGKNELICEDQGWNTRPPVCEVVTCQTPDKVVDGTFSPFNEEYTYRDVVEYRCKDGYTIFGSKSRTCSEDGTFKPDAPTCTLIQCDEPFVANARWPSNPPYVPGSAVTIGCLDGYISKGGSSLTVTCDKTGNWSPGLPTCERITTTTTTTSTTSTTTKKKPIENDRDGEEESQPNSGLVIGVVVGVIFGTVALVATIFVCKKMKNKKTQGSRRGSPPKGAKDEGDQMEELQPSDRC</sequence>
<keyword evidence="3" id="KW-0677">Repeat</keyword>
<dbReference type="InParanoid" id="A0A6P7N1H2"/>
<dbReference type="FunFam" id="2.10.70.10:FF:000014">
    <property type="entry name" value="Membrane cofactor protein"/>
    <property type="match status" value="1"/>
</dbReference>
<feature type="transmembrane region" description="Helical" evidence="7">
    <location>
        <begin position="297"/>
        <end position="319"/>
    </location>
</feature>
<dbReference type="PANTHER" id="PTHR45656:SF4">
    <property type="entry name" value="PROTEIN CBR-CLEC-78"/>
    <property type="match status" value="1"/>
</dbReference>
<reference evidence="11" key="1">
    <citation type="submission" date="2025-08" db="UniProtKB">
        <authorList>
            <consortium name="RefSeq"/>
        </authorList>
    </citation>
    <scope>IDENTIFICATION</scope>
</reference>
<evidence type="ECO:0000256" key="8">
    <source>
        <dbReference type="SAM" id="SignalP"/>
    </source>
</evidence>
<evidence type="ECO:0000259" key="9">
    <source>
        <dbReference type="PROSITE" id="PS50923"/>
    </source>
</evidence>
<protein>
    <submittedName>
        <fullName evidence="11">Complement receptor type 1-like isoform X1</fullName>
    </submittedName>
</protein>
<keyword evidence="4 5" id="KW-1015">Disulfide bond</keyword>
<feature type="region of interest" description="Disordered" evidence="6">
    <location>
        <begin position="325"/>
        <end position="355"/>
    </location>
</feature>
<name>A0A6P7N1H2_BETSP</name>
<feature type="domain" description="Sushi" evidence="9">
    <location>
        <begin position="202"/>
        <end position="261"/>
    </location>
</feature>
<dbReference type="Pfam" id="PF00084">
    <property type="entry name" value="Sushi"/>
    <property type="match status" value="4"/>
</dbReference>
<dbReference type="SMART" id="SM00032">
    <property type="entry name" value="CCP"/>
    <property type="match status" value="4"/>
</dbReference>